<dbReference type="OrthoDB" id="73775at2"/>
<dbReference type="STRING" id="1210089.GCA_001613165_00353"/>
<dbReference type="InterPro" id="IPR001940">
    <property type="entry name" value="Peptidase_S1C"/>
</dbReference>
<evidence type="ECO:0000256" key="2">
    <source>
        <dbReference type="ARBA" id="ARBA00022801"/>
    </source>
</evidence>
<dbReference type="Gene3D" id="2.40.10.120">
    <property type="match status" value="1"/>
</dbReference>
<evidence type="ECO:0000256" key="4">
    <source>
        <dbReference type="SAM" id="Phobius"/>
    </source>
</evidence>
<evidence type="ECO:0000313" key="6">
    <source>
        <dbReference type="EMBL" id="RDI53093.1"/>
    </source>
</evidence>
<evidence type="ECO:0000256" key="3">
    <source>
        <dbReference type="SAM" id="MobiDB-lite"/>
    </source>
</evidence>
<keyword evidence="1 6" id="KW-0645">Protease</keyword>
<dbReference type="PRINTS" id="PR00834">
    <property type="entry name" value="PROTEASES2C"/>
</dbReference>
<dbReference type="AlphaFoldDB" id="A0A370HDY7"/>
<dbReference type="SMART" id="SM00228">
    <property type="entry name" value="PDZ"/>
    <property type="match status" value="1"/>
</dbReference>
<feature type="domain" description="PDZ" evidence="5">
    <location>
        <begin position="300"/>
        <end position="349"/>
    </location>
</feature>
<reference evidence="6 7" key="1">
    <citation type="submission" date="2018-07" db="EMBL/GenBank/DDBJ databases">
        <title>Genomic Encyclopedia of Type Strains, Phase IV (KMG-IV): sequencing the most valuable type-strain genomes for metagenomic binning, comparative biology and taxonomic classification.</title>
        <authorList>
            <person name="Goeker M."/>
        </authorList>
    </citation>
    <scope>NUCLEOTIDE SEQUENCE [LARGE SCALE GENOMIC DNA]</scope>
    <source>
        <strain evidence="6 7">DSM 44952</strain>
    </source>
</reference>
<keyword evidence="4" id="KW-0812">Transmembrane</keyword>
<dbReference type="SUPFAM" id="SSF50156">
    <property type="entry name" value="PDZ domain-like"/>
    <property type="match status" value="1"/>
</dbReference>
<evidence type="ECO:0000313" key="7">
    <source>
        <dbReference type="Proteomes" id="UP000255355"/>
    </source>
</evidence>
<dbReference type="SUPFAM" id="SSF50494">
    <property type="entry name" value="Trypsin-like serine proteases"/>
    <property type="match status" value="1"/>
</dbReference>
<feature type="compositionally biased region" description="Pro residues" evidence="3">
    <location>
        <begin position="13"/>
        <end position="25"/>
    </location>
</feature>
<dbReference type="GO" id="GO:0006508">
    <property type="term" value="P:proteolysis"/>
    <property type="evidence" value="ECO:0007669"/>
    <property type="project" value="UniProtKB-KW"/>
</dbReference>
<dbReference type="Pfam" id="PF13365">
    <property type="entry name" value="Trypsin_2"/>
    <property type="match status" value="1"/>
</dbReference>
<dbReference type="InterPro" id="IPR001478">
    <property type="entry name" value="PDZ"/>
</dbReference>
<dbReference type="PANTHER" id="PTHR43343">
    <property type="entry name" value="PEPTIDASE S12"/>
    <property type="match status" value="1"/>
</dbReference>
<feature type="region of interest" description="Disordered" evidence="3">
    <location>
        <begin position="1"/>
        <end position="29"/>
    </location>
</feature>
<dbReference type="InterPro" id="IPR036034">
    <property type="entry name" value="PDZ_sf"/>
</dbReference>
<gene>
    <name evidence="6" type="ORF">DFR68_103481</name>
</gene>
<keyword evidence="4" id="KW-1133">Transmembrane helix</keyword>
<evidence type="ECO:0000259" key="5">
    <source>
        <dbReference type="PROSITE" id="PS50106"/>
    </source>
</evidence>
<keyword evidence="4" id="KW-0472">Membrane</keyword>
<dbReference type="PROSITE" id="PS50106">
    <property type="entry name" value="PDZ"/>
    <property type="match status" value="1"/>
</dbReference>
<organism evidence="6 7">
    <name type="scientific">Nocardia mexicana</name>
    <dbReference type="NCBI Taxonomy" id="279262"/>
    <lineage>
        <taxon>Bacteria</taxon>
        <taxon>Bacillati</taxon>
        <taxon>Actinomycetota</taxon>
        <taxon>Actinomycetes</taxon>
        <taxon>Mycobacteriales</taxon>
        <taxon>Nocardiaceae</taxon>
        <taxon>Nocardia</taxon>
    </lineage>
</organism>
<dbReference type="GO" id="GO:0004252">
    <property type="term" value="F:serine-type endopeptidase activity"/>
    <property type="evidence" value="ECO:0007669"/>
    <property type="project" value="InterPro"/>
</dbReference>
<dbReference type="EMBL" id="QQAZ01000003">
    <property type="protein sequence ID" value="RDI53093.1"/>
    <property type="molecule type" value="Genomic_DNA"/>
</dbReference>
<protein>
    <submittedName>
        <fullName evidence="6">S1-C subfamily serine protease</fullName>
    </submittedName>
</protein>
<keyword evidence="2" id="KW-0378">Hydrolase</keyword>
<dbReference type="Pfam" id="PF13180">
    <property type="entry name" value="PDZ_2"/>
    <property type="match status" value="1"/>
</dbReference>
<evidence type="ECO:0000256" key="1">
    <source>
        <dbReference type="ARBA" id="ARBA00022670"/>
    </source>
</evidence>
<dbReference type="Gene3D" id="2.30.42.10">
    <property type="match status" value="1"/>
</dbReference>
<comment type="caution">
    <text evidence="6">The sequence shown here is derived from an EMBL/GenBank/DDBJ whole genome shotgun (WGS) entry which is preliminary data.</text>
</comment>
<name>A0A370HDY7_9NOCA</name>
<accession>A0A370HDY7</accession>
<dbReference type="PANTHER" id="PTHR43343:SF3">
    <property type="entry name" value="PROTEASE DO-LIKE 8, CHLOROPLASTIC"/>
    <property type="match status" value="1"/>
</dbReference>
<dbReference type="InterPro" id="IPR009003">
    <property type="entry name" value="Peptidase_S1_PA"/>
</dbReference>
<proteinExistence type="predicted"/>
<keyword evidence="7" id="KW-1185">Reference proteome</keyword>
<sequence>MTLHPNQGSWPGPQGPYGPPPQPTPRPHRPALSFSVVAALVLAMAVVIGLVAARMSATQHAPTTPPAQSGNVMQAFDSQTQSADLTDAAQRVAPGIVTVNTELGPQGGGSAGTGIVLTSDGDVLTNNHVVEGATRIEVTSVGNGKTYPATVLGYDRTNDLAVLRLSGASGLPTAPLGDSGKVAVGDEIVGVGNAGGTGSPSAASGRVTALDRSITASDESSGSSEQLTGLIQVAANIQPGDSGGPLVNKDGQVIGVNTAASQGFRLGAGGGEGFAIPINKARSIAEQIRAGTGSGTVHVGPSAFLGITVSDANGQGALVRNIVRGGPAEQLGLAPGSVITDIDGDRIDSANALIATMDKHHPGDNVNLTWTDRTGRTQTAKVELAKGPVG</sequence>
<feature type="transmembrane region" description="Helical" evidence="4">
    <location>
        <begin position="31"/>
        <end position="53"/>
    </location>
</feature>
<dbReference type="Proteomes" id="UP000255355">
    <property type="component" value="Unassembled WGS sequence"/>
</dbReference>
<dbReference type="InterPro" id="IPR051201">
    <property type="entry name" value="Chloro_Bact_Ser_Proteases"/>
</dbReference>